<dbReference type="RefSeq" id="WP_210038366.1">
    <property type="nucleotide sequence ID" value="NZ_JBHLVU010000022.1"/>
</dbReference>
<organism evidence="5 6">
    <name type="scientific">Paenibacillus sepulcri</name>
    <dbReference type="NCBI Taxonomy" id="359917"/>
    <lineage>
        <taxon>Bacteria</taxon>
        <taxon>Bacillati</taxon>
        <taxon>Bacillota</taxon>
        <taxon>Bacilli</taxon>
        <taxon>Bacillales</taxon>
        <taxon>Paenibacillaceae</taxon>
        <taxon>Paenibacillus</taxon>
    </lineage>
</organism>
<dbReference type="PROSITE" id="PS51677">
    <property type="entry name" value="NODB"/>
    <property type="match status" value="1"/>
</dbReference>
<gene>
    <name evidence="5" type="ORF">K0U00_05100</name>
</gene>
<dbReference type="PANTHER" id="PTHR10587:SF133">
    <property type="entry name" value="CHITIN DEACETYLASE 1-RELATED"/>
    <property type="match status" value="1"/>
</dbReference>
<dbReference type="EMBL" id="JAHZIK010000071">
    <property type="protein sequence ID" value="MBW7453411.1"/>
    <property type="molecule type" value="Genomic_DNA"/>
</dbReference>
<accession>A0ABS7BXN0</accession>
<evidence type="ECO:0000256" key="3">
    <source>
        <dbReference type="SAM" id="SignalP"/>
    </source>
</evidence>
<dbReference type="SUPFAM" id="SSF88713">
    <property type="entry name" value="Glycoside hydrolase/deacetylase"/>
    <property type="match status" value="1"/>
</dbReference>
<dbReference type="CDD" id="cd10917">
    <property type="entry name" value="CE4_NodB_like_6s_7s"/>
    <property type="match status" value="1"/>
</dbReference>
<dbReference type="InterPro" id="IPR011330">
    <property type="entry name" value="Glyco_hydro/deAcase_b/a-brl"/>
</dbReference>
<evidence type="ECO:0000259" key="4">
    <source>
        <dbReference type="PROSITE" id="PS51677"/>
    </source>
</evidence>
<dbReference type="Pfam" id="PF01522">
    <property type="entry name" value="Polysacc_deac_1"/>
    <property type="match status" value="1"/>
</dbReference>
<feature type="signal peptide" evidence="3">
    <location>
        <begin position="1"/>
        <end position="21"/>
    </location>
</feature>
<feature type="chain" id="PRO_5045129357" evidence="3">
    <location>
        <begin position="22"/>
        <end position="258"/>
    </location>
</feature>
<keyword evidence="1" id="KW-0479">Metal-binding</keyword>
<proteinExistence type="predicted"/>
<evidence type="ECO:0000256" key="2">
    <source>
        <dbReference type="ARBA" id="ARBA00022801"/>
    </source>
</evidence>
<evidence type="ECO:0000313" key="5">
    <source>
        <dbReference type="EMBL" id="MBW7453411.1"/>
    </source>
</evidence>
<evidence type="ECO:0000256" key="1">
    <source>
        <dbReference type="ARBA" id="ARBA00022723"/>
    </source>
</evidence>
<sequence>MLVHKYLLGIVSLSMMLFANEADGAGAPFKKDRFYYEKKGEMIWEVQTKQRVMALTFDDGPDPVQTLEILDLLRQYDAKCTFFVVGKRVKLYPDILNQISAEGHEIANHTYNHIYFRIPSSERIVRQEIESTENEIFQVIGRKSSLFRPPGGMYDDTIVKVSNKMGLFPVMWSWHQDTRDWSRPGVQRILDKVLGNARNGDIVLFHDHVQGKSQTAAALRVILPELRARGYRLITVSELMKYSVAESDRKQAAIKNSN</sequence>
<keyword evidence="6" id="KW-1185">Reference proteome</keyword>
<dbReference type="Proteomes" id="UP001519887">
    <property type="component" value="Unassembled WGS sequence"/>
</dbReference>
<feature type="domain" description="NodB homology" evidence="4">
    <location>
        <begin position="51"/>
        <end position="234"/>
    </location>
</feature>
<dbReference type="Gene3D" id="3.20.20.370">
    <property type="entry name" value="Glycoside hydrolase/deacetylase"/>
    <property type="match status" value="1"/>
</dbReference>
<name>A0ABS7BXN0_9BACL</name>
<reference evidence="5 6" key="1">
    <citation type="submission" date="2021-07" db="EMBL/GenBank/DDBJ databases">
        <title>Paenibacillus radiodurans sp. nov., isolated from the southeastern edge of Tengger Desert.</title>
        <authorList>
            <person name="Zhang G."/>
        </authorList>
    </citation>
    <scope>NUCLEOTIDE SEQUENCE [LARGE SCALE GENOMIC DNA]</scope>
    <source>
        <strain evidence="5 6">CCM 7311</strain>
    </source>
</reference>
<dbReference type="InterPro" id="IPR002509">
    <property type="entry name" value="NODB_dom"/>
</dbReference>
<protein>
    <submittedName>
        <fullName evidence="5">Polysaccharide deacetylase family protein</fullName>
    </submittedName>
</protein>
<dbReference type="InterPro" id="IPR050248">
    <property type="entry name" value="Polysacc_deacetylase_ArnD"/>
</dbReference>
<keyword evidence="2" id="KW-0378">Hydrolase</keyword>
<evidence type="ECO:0000313" key="6">
    <source>
        <dbReference type="Proteomes" id="UP001519887"/>
    </source>
</evidence>
<comment type="caution">
    <text evidence="5">The sequence shown here is derived from an EMBL/GenBank/DDBJ whole genome shotgun (WGS) entry which is preliminary data.</text>
</comment>
<keyword evidence="3" id="KW-0732">Signal</keyword>
<dbReference type="PANTHER" id="PTHR10587">
    <property type="entry name" value="GLYCOSYL TRANSFERASE-RELATED"/>
    <property type="match status" value="1"/>
</dbReference>